<proteinExistence type="predicted"/>
<accession>M2U074</accession>
<evidence type="ECO:0000313" key="1">
    <source>
        <dbReference type="EMBL" id="EMD91934.1"/>
    </source>
</evidence>
<dbReference type="EMBL" id="KB445575">
    <property type="protein sequence ID" value="EMD91934.1"/>
    <property type="molecule type" value="Genomic_DNA"/>
</dbReference>
<evidence type="ECO:0000313" key="2">
    <source>
        <dbReference type="Proteomes" id="UP000016936"/>
    </source>
</evidence>
<dbReference type="HOGENOM" id="CLU_2589385_0_0_1"/>
<dbReference type="AlphaFoldDB" id="M2U074"/>
<protein>
    <submittedName>
        <fullName evidence="1">Uncharacterized protein</fullName>
    </submittedName>
</protein>
<gene>
    <name evidence="1" type="ORF">COCHEDRAFT_1020979</name>
</gene>
<reference evidence="2" key="2">
    <citation type="journal article" date="2013" name="PLoS Genet.">
        <title>Comparative genome structure, secondary metabolite, and effector coding capacity across Cochliobolus pathogens.</title>
        <authorList>
            <person name="Condon B.J."/>
            <person name="Leng Y."/>
            <person name="Wu D."/>
            <person name="Bushley K.E."/>
            <person name="Ohm R.A."/>
            <person name="Otillar R."/>
            <person name="Martin J."/>
            <person name="Schackwitz W."/>
            <person name="Grimwood J."/>
            <person name="MohdZainudin N."/>
            <person name="Xue C."/>
            <person name="Wang R."/>
            <person name="Manning V.A."/>
            <person name="Dhillon B."/>
            <person name="Tu Z.J."/>
            <person name="Steffenson B.J."/>
            <person name="Salamov A."/>
            <person name="Sun H."/>
            <person name="Lowry S."/>
            <person name="LaButti K."/>
            <person name="Han J."/>
            <person name="Copeland A."/>
            <person name="Lindquist E."/>
            <person name="Barry K."/>
            <person name="Schmutz J."/>
            <person name="Baker S.E."/>
            <person name="Ciuffetti L.M."/>
            <person name="Grigoriev I.V."/>
            <person name="Zhong S."/>
            <person name="Turgeon B.G."/>
        </authorList>
    </citation>
    <scope>NUCLEOTIDE SEQUENCE [LARGE SCALE GENOMIC DNA]</scope>
    <source>
        <strain evidence="2">C5 / ATCC 48332 / race O</strain>
    </source>
</reference>
<sequence length="93" mass="9897">MPLSCKGGILGGHKSTSTWTSGIADVLFGSNLIPQEALSSGFSVVSWLSQKQARLTQPAPRTTLGRLQLAKGCFGLSNRPNITAEQKLCRDPL</sequence>
<organism evidence="1 2">
    <name type="scientific">Cochliobolus heterostrophus (strain C5 / ATCC 48332 / race O)</name>
    <name type="common">Southern corn leaf blight fungus</name>
    <name type="synonym">Bipolaris maydis</name>
    <dbReference type="NCBI Taxonomy" id="701091"/>
    <lineage>
        <taxon>Eukaryota</taxon>
        <taxon>Fungi</taxon>
        <taxon>Dikarya</taxon>
        <taxon>Ascomycota</taxon>
        <taxon>Pezizomycotina</taxon>
        <taxon>Dothideomycetes</taxon>
        <taxon>Pleosporomycetidae</taxon>
        <taxon>Pleosporales</taxon>
        <taxon>Pleosporineae</taxon>
        <taxon>Pleosporaceae</taxon>
        <taxon>Bipolaris</taxon>
    </lineage>
</organism>
<reference evidence="1 2" key="1">
    <citation type="journal article" date="2012" name="PLoS Pathog.">
        <title>Diverse lifestyles and strategies of plant pathogenesis encoded in the genomes of eighteen Dothideomycetes fungi.</title>
        <authorList>
            <person name="Ohm R.A."/>
            <person name="Feau N."/>
            <person name="Henrissat B."/>
            <person name="Schoch C.L."/>
            <person name="Horwitz B.A."/>
            <person name="Barry K.W."/>
            <person name="Condon B.J."/>
            <person name="Copeland A.C."/>
            <person name="Dhillon B."/>
            <person name="Glaser F."/>
            <person name="Hesse C.N."/>
            <person name="Kosti I."/>
            <person name="LaButti K."/>
            <person name="Lindquist E.A."/>
            <person name="Lucas S."/>
            <person name="Salamov A.A."/>
            <person name="Bradshaw R.E."/>
            <person name="Ciuffetti L."/>
            <person name="Hamelin R.C."/>
            <person name="Kema G.H.J."/>
            <person name="Lawrence C."/>
            <person name="Scott J.A."/>
            <person name="Spatafora J.W."/>
            <person name="Turgeon B.G."/>
            <person name="de Wit P.J.G.M."/>
            <person name="Zhong S."/>
            <person name="Goodwin S.B."/>
            <person name="Grigoriev I.V."/>
        </authorList>
    </citation>
    <scope>NUCLEOTIDE SEQUENCE [LARGE SCALE GENOMIC DNA]</scope>
    <source>
        <strain evidence="2">C5 / ATCC 48332 / race O</strain>
    </source>
</reference>
<keyword evidence="2" id="KW-1185">Reference proteome</keyword>
<name>M2U074_COCH5</name>
<dbReference type="Proteomes" id="UP000016936">
    <property type="component" value="Unassembled WGS sequence"/>
</dbReference>
<dbReference type="OrthoDB" id="10354260at2759"/>